<accession>A0A183J6D9</accession>
<reference evidence="2 3" key="2">
    <citation type="submission" date="2018-11" db="EMBL/GenBank/DDBJ databases">
        <authorList>
            <consortium name="Pathogen Informatics"/>
        </authorList>
    </citation>
    <scope>NUCLEOTIDE SEQUENCE [LARGE SCALE GENOMIC DNA]</scope>
</reference>
<reference evidence="4" key="1">
    <citation type="submission" date="2016-06" db="UniProtKB">
        <authorList>
            <consortium name="WormBaseParasite"/>
        </authorList>
    </citation>
    <scope>IDENTIFICATION</scope>
</reference>
<evidence type="ECO:0000313" key="3">
    <source>
        <dbReference type="Proteomes" id="UP000270296"/>
    </source>
</evidence>
<evidence type="ECO:0000313" key="4">
    <source>
        <dbReference type="WBParaSite" id="SBAD_0001182301-mRNA-1"/>
    </source>
</evidence>
<evidence type="ECO:0000256" key="1">
    <source>
        <dbReference type="SAM" id="Phobius"/>
    </source>
</evidence>
<evidence type="ECO:0000313" key="2">
    <source>
        <dbReference type="EMBL" id="VDP40047.1"/>
    </source>
</evidence>
<keyword evidence="1" id="KW-1133">Transmembrane helix</keyword>
<keyword evidence="1" id="KW-0472">Membrane</keyword>
<keyword evidence="1" id="KW-0812">Transmembrane</keyword>
<organism evidence="4">
    <name type="scientific">Soboliphyme baturini</name>
    <dbReference type="NCBI Taxonomy" id="241478"/>
    <lineage>
        <taxon>Eukaryota</taxon>
        <taxon>Metazoa</taxon>
        <taxon>Ecdysozoa</taxon>
        <taxon>Nematoda</taxon>
        <taxon>Enoplea</taxon>
        <taxon>Dorylaimia</taxon>
        <taxon>Dioctophymatida</taxon>
        <taxon>Dioctophymatoidea</taxon>
        <taxon>Soboliphymatidae</taxon>
        <taxon>Soboliphyme</taxon>
    </lineage>
</organism>
<feature type="transmembrane region" description="Helical" evidence="1">
    <location>
        <begin position="54"/>
        <end position="72"/>
    </location>
</feature>
<dbReference type="Proteomes" id="UP000270296">
    <property type="component" value="Unassembled WGS sequence"/>
</dbReference>
<keyword evidence="3" id="KW-1185">Reference proteome</keyword>
<dbReference type="AlphaFoldDB" id="A0A183J6D9"/>
<name>A0A183J6D9_9BILA</name>
<protein>
    <submittedName>
        <fullName evidence="4">Apovitellenin I</fullName>
    </submittedName>
</protein>
<gene>
    <name evidence="2" type="ORF">SBAD_LOCUS11438</name>
</gene>
<proteinExistence type="predicted"/>
<sequence length="167" mass="19014">MKFPCNYKTKSSLICKCDYGSRHWPRVIGKTSSHFELFLSWTSMKRMKSAGEPLLVLPLTAAVLCVSAVFSLPSLSQRSSVFGERPADEERRQTLKVGAIFPDNPMSQKLYRFRVFSSELEQYNSGAKGREVTTFLPDVMYPKQILNTLCKILIQQKVRNTEGVHCQ</sequence>
<dbReference type="EMBL" id="UZAM01015650">
    <property type="protein sequence ID" value="VDP40047.1"/>
    <property type="molecule type" value="Genomic_DNA"/>
</dbReference>
<dbReference type="WBParaSite" id="SBAD_0001182301-mRNA-1">
    <property type="protein sequence ID" value="SBAD_0001182301-mRNA-1"/>
    <property type="gene ID" value="SBAD_0001182301"/>
</dbReference>